<evidence type="ECO:0000313" key="2">
    <source>
        <dbReference type="EMBL" id="KAF2500841.1"/>
    </source>
</evidence>
<gene>
    <name evidence="2" type="ORF">BU16DRAFT_557289</name>
</gene>
<sequence length="114" mass="11879">MHLNTLVLFVTTLLSAIILAIPTEPAPAAVGVIRALPEKEIVAIPITPRTSEQAAIAEAFEYASAQASCKVLKCVSIITSVACISEAISTDNWVGVLACGAKDKVGCRAMRKGV</sequence>
<dbReference type="AlphaFoldDB" id="A0A6A6R8D5"/>
<evidence type="ECO:0000256" key="1">
    <source>
        <dbReference type="SAM" id="SignalP"/>
    </source>
</evidence>
<reference evidence="2" key="1">
    <citation type="journal article" date="2020" name="Stud. Mycol.">
        <title>101 Dothideomycetes genomes: a test case for predicting lifestyles and emergence of pathogens.</title>
        <authorList>
            <person name="Haridas S."/>
            <person name="Albert R."/>
            <person name="Binder M."/>
            <person name="Bloem J."/>
            <person name="Labutti K."/>
            <person name="Salamov A."/>
            <person name="Andreopoulos B."/>
            <person name="Baker S."/>
            <person name="Barry K."/>
            <person name="Bills G."/>
            <person name="Bluhm B."/>
            <person name="Cannon C."/>
            <person name="Castanera R."/>
            <person name="Culley D."/>
            <person name="Daum C."/>
            <person name="Ezra D."/>
            <person name="Gonzalez J."/>
            <person name="Henrissat B."/>
            <person name="Kuo A."/>
            <person name="Liang C."/>
            <person name="Lipzen A."/>
            <person name="Lutzoni F."/>
            <person name="Magnuson J."/>
            <person name="Mondo S."/>
            <person name="Nolan M."/>
            <person name="Ohm R."/>
            <person name="Pangilinan J."/>
            <person name="Park H.-J."/>
            <person name="Ramirez L."/>
            <person name="Alfaro M."/>
            <person name="Sun H."/>
            <person name="Tritt A."/>
            <person name="Yoshinaga Y."/>
            <person name="Zwiers L.-H."/>
            <person name="Turgeon B."/>
            <person name="Goodwin S."/>
            <person name="Spatafora J."/>
            <person name="Crous P."/>
            <person name="Grigoriev I."/>
        </authorList>
    </citation>
    <scope>NUCLEOTIDE SEQUENCE</scope>
    <source>
        <strain evidence="2">CBS 269.34</strain>
    </source>
</reference>
<organism evidence="2 3">
    <name type="scientific">Lophium mytilinum</name>
    <dbReference type="NCBI Taxonomy" id="390894"/>
    <lineage>
        <taxon>Eukaryota</taxon>
        <taxon>Fungi</taxon>
        <taxon>Dikarya</taxon>
        <taxon>Ascomycota</taxon>
        <taxon>Pezizomycotina</taxon>
        <taxon>Dothideomycetes</taxon>
        <taxon>Pleosporomycetidae</taxon>
        <taxon>Mytilinidiales</taxon>
        <taxon>Mytilinidiaceae</taxon>
        <taxon>Lophium</taxon>
    </lineage>
</organism>
<evidence type="ECO:0000313" key="3">
    <source>
        <dbReference type="Proteomes" id="UP000799750"/>
    </source>
</evidence>
<dbReference type="EMBL" id="MU004183">
    <property type="protein sequence ID" value="KAF2500841.1"/>
    <property type="molecule type" value="Genomic_DNA"/>
</dbReference>
<name>A0A6A6R8D5_9PEZI</name>
<feature type="chain" id="PRO_5025526902" description="Fungal calcium binding protein domain-containing protein" evidence="1">
    <location>
        <begin position="21"/>
        <end position="114"/>
    </location>
</feature>
<dbReference type="OrthoDB" id="4575001at2759"/>
<evidence type="ECO:0008006" key="4">
    <source>
        <dbReference type="Google" id="ProtNLM"/>
    </source>
</evidence>
<feature type="signal peptide" evidence="1">
    <location>
        <begin position="1"/>
        <end position="20"/>
    </location>
</feature>
<dbReference type="Proteomes" id="UP000799750">
    <property type="component" value="Unassembled WGS sequence"/>
</dbReference>
<keyword evidence="1" id="KW-0732">Signal</keyword>
<accession>A0A6A6R8D5</accession>
<keyword evidence="3" id="KW-1185">Reference proteome</keyword>
<protein>
    <recommendedName>
        <fullName evidence="4">Fungal calcium binding protein domain-containing protein</fullName>
    </recommendedName>
</protein>
<proteinExistence type="predicted"/>